<evidence type="ECO:0000256" key="2">
    <source>
        <dbReference type="ARBA" id="ARBA00008778"/>
    </source>
</evidence>
<dbReference type="GO" id="GO:0003729">
    <property type="term" value="F:mRNA binding"/>
    <property type="evidence" value="ECO:0007669"/>
    <property type="project" value="TreeGrafter"/>
</dbReference>
<dbReference type="PANTHER" id="PTHR16290:SF0">
    <property type="entry name" value="DECAPPING PROTEIN 1, ISOFORM A"/>
    <property type="match status" value="1"/>
</dbReference>
<evidence type="ECO:0000313" key="7">
    <source>
        <dbReference type="Proteomes" id="UP001172673"/>
    </source>
</evidence>
<dbReference type="CDD" id="cd13182">
    <property type="entry name" value="EVH1-like_Dcp1"/>
    <property type="match status" value="1"/>
</dbReference>
<dbReference type="SUPFAM" id="SSF50729">
    <property type="entry name" value="PH domain-like"/>
    <property type="match status" value="1"/>
</dbReference>
<name>A0AA38XES5_9EURO</name>
<keyword evidence="7" id="KW-1185">Reference proteome</keyword>
<dbReference type="GO" id="GO:0031087">
    <property type="term" value="P:deadenylation-independent decapping of nuclear-transcribed mRNA"/>
    <property type="evidence" value="ECO:0007669"/>
    <property type="project" value="TreeGrafter"/>
</dbReference>
<evidence type="ECO:0000256" key="4">
    <source>
        <dbReference type="ARBA" id="ARBA00022664"/>
    </source>
</evidence>
<comment type="caution">
    <text evidence="6">The sequence shown here is derived from an EMBL/GenBank/DDBJ whole genome shotgun (WGS) entry which is preliminary data.</text>
</comment>
<comment type="similarity">
    <text evidence="2">Belongs to the DCP1 family.</text>
</comment>
<dbReference type="GO" id="GO:0008047">
    <property type="term" value="F:enzyme activator activity"/>
    <property type="evidence" value="ECO:0007669"/>
    <property type="project" value="InterPro"/>
</dbReference>
<evidence type="ECO:0000256" key="5">
    <source>
        <dbReference type="SAM" id="MobiDB-lite"/>
    </source>
</evidence>
<gene>
    <name evidence="6" type="ORF">H2200_003742</name>
</gene>
<feature type="compositionally biased region" description="Low complexity" evidence="5">
    <location>
        <begin position="24"/>
        <end position="33"/>
    </location>
</feature>
<feature type="compositionally biased region" description="Pro residues" evidence="5">
    <location>
        <begin position="47"/>
        <end position="58"/>
    </location>
</feature>
<dbReference type="GO" id="GO:0000932">
    <property type="term" value="C:P-body"/>
    <property type="evidence" value="ECO:0007669"/>
    <property type="project" value="TreeGrafter"/>
</dbReference>
<evidence type="ECO:0008006" key="8">
    <source>
        <dbReference type="Google" id="ProtNLM"/>
    </source>
</evidence>
<dbReference type="InterPro" id="IPR010334">
    <property type="entry name" value="Dcp1"/>
</dbReference>
<evidence type="ECO:0000256" key="3">
    <source>
        <dbReference type="ARBA" id="ARBA00022490"/>
    </source>
</evidence>
<dbReference type="Pfam" id="PF06058">
    <property type="entry name" value="DCP1"/>
    <property type="match status" value="1"/>
</dbReference>
<comment type="subcellular location">
    <subcellularLocation>
        <location evidence="1">Cytoplasm</location>
    </subcellularLocation>
</comment>
<dbReference type="EMBL" id="JAPDRK010000005">
    <property type="protein sequence ID" value="KAJ9612145.1"/>
    <property type="molecule type" value="Genomic_DNA"/>
</dbReference>
<dbReference type="AlphaFoldDB" id="A0AA38XES5"/>
<dbReference type="Proteomes" id="UP001172673">
    <property type="component" value="Unassembled WGS sequence"/>
</dbReference>
<keyword evidence="4" id="KW-0507">mRNA processing</keyword>
<feature type="compositionally biased region" description="Basic residues" evidence="5">
    <location>
        <begin position="1"/>
        <end position="13"/>
    </location>
</feature>
<protein>
    <recommendedName>
        <fullName evidence="8">PH domain-like protein</fullName>
    </recommendedName>
</protein>
<dbReference type="PANTHER" id="PTHR16290">
    <property type="entry name" value="TRANSCRIPTION FACTOR SMIF DECAPPING ENZYME DCP1"/>
    <property type="match status" value="1"/>
</dbReference>
<evidence type="ECO:0000256" key="1">
    <source>
        <dbReference type="ARBA" id="ARBA00004496"/>
    </source>
</evidence>
<feature type="region of interest" description="Disordered" evidence="5">
    <location>
        <begin position="1"/>
        <end position="86"/>
    </location>
</feature>
<evidence type="ECO:0000313" key="6">
    <source>
        <dbReference type="EMBL" id="KAJ9612145.1"/>
    </source>
</evidence>
<reference evidence="6" key="1">
    <citation type="submission" date="2022-10" db="EMBL/GenBank/DDBJ databases">
        <title>Culturing micro-colonial fungi from biological soil crusts in the Mojave desert and describing Neophaeococcomyces mojavensis, and introducing the new genera and species Taxawa tesnikishii.</title>
        <authorList>
            <person name="Kurbessoian T."/>
            <person name="Stajich J.E."/>
        </authorList>
    </citation>
    <scope>NUCLEOTIDE SEQUENCE</scope>
    <source>
        <strain evidence="6">TK_41</strain>
    </source>
</reference>
<dbReference type="Gene3D" id="2.30.29.30">
    <property type="entry name" value="Pleckstrin-homology domain (PH domain)/Phosphotyrosine-binding domain (PTB)"/>
    <property type="match status" value="1"/>
</dbReference>
<accession>A0AA38XES5</accession>
<dbReference type="GO" id="GO:0000290">
    <property type="term" value="P:deadenylation-dependent decapping of nuclear-transcribed mRNA"/>
    <property type="evidence" value="ECO:0007669"/>
    <property type="project" value="InterPro"/>
</dbReference>
<dbReference type="InterPro" id="IPR011993">
    <property type="entry name" value="PH-like_dom_sf"/>
</dbReference>
<proteinExistence type="inferred from homology"/>
<organism evidence="6 7">
    <name type="scientific">Cladophialophora chaetospira</name>
    <dbReference type="NCBI Taxonomy" id="386627"/>
    <lineage>
        <taxon>Eukaryota</taxon>
        <taxon>Fungi</taxon>
        <taxon>Dikarya</taxon>
        <taxon>Ascomycota</taxon>
        <taxon>Pezizomycotina</taxon>
        <taxon>Eurotiomycetes</taxon>
        <taxon>Chaetothyriomycetidae</taxon>
        <taxon>Chaetothyriales</taxon>
        <taxon>Herpotrichiellaceae</taxon>
        <taxon>Cladophialophora</taxon>
    </lineage>
</organism>
<keyword evidence="3" id="KW-0963">Cytoplasm</keyword>
<sequence>MSHHNRRSGHSRRQQSVEFPRYPPLSQSQTQQPVSPPVSAPATSAPLPAPAPVLPLQPPVMVSDYESDNPGYQSDYPSKPPPNRTNEELNLSVLKRHNAHINSILSIAPYAVVYEFSPLPQPEWTKTGVEGSLFICELAPGPYGEDRYSVIVLNRRGLDNFEAELREGENAGVEITGEYVIISFKEAHEQKIYGVYIFHDGPGTSTEHAMQLNGDLMKSLADHAGASRQAAEAAASAAVAQHTNGHIQEAGQTLVNQQANAPSANQQISLQQLFGQQRANDAAFSVRGHEYGGDVQQPSSSMIQQQQQQQLDVLGDLFRRAGFGAR</sequence>
<dbReference type="GO" id="GO:0006397">
    <property type="term" value="P:mRNA processing"/>
    <property type="evidence" value="ECO:0007669"/>
    <property type="project" value="UniProtKB-KW"/>
</dbReference>